<evidence type="ECO:0000313" key="1">
    <source>
        <dbReference type="EMBL" id="MBW0126116.1"/>
    </source>
</evidence>
<gene>
    <name evidence="1" type="ORF">I4I82_00195</name>
</gene>
<reference evidence="1 2" key="1">
    <citation type="submission" date="2020-11" db="EMBL/GenBank/DDBJ databases">
        <title>Pseudonocardia abyssalis sp. nov. and Pseudonocardia oceani sp. nov., description and phylogenomic analysis of two novel actinomycetes isolated from the deep Southern Ocean.</title>
        <authorList>
            <person name="Parra J."/>
        </authorList>
    </citation>
    <scope>NUCLEOTIDE SEQUENCE [LARGE SCALE GENOMIC DNA]</scope>
    <source>
        <strain evidence="2">KRD185</strain>
    </source>
</reference>
<evidence type="ECO:0000313" key="2">
    <source>
        <dbReference type="Proteomes" id="UP000694300"/>
    </source>
</evidence>
<comment type="caution">
    <text evidence="1">The sequence shown here is derived from an EMBL/GenBank/DDBJ whole genome shotgun (WGS) entry which is preliminary data.</text>
</comment>
<organism evidence="1 2">
    <name type="scientific">Pseudonocardia oceani</name>
    <dbReference type="NCBI Taxonomy" id="2792013"/>
    <lineage>
        <taxon>Bacteria</taxon>
        <taxon>Bacillati</taxon>
        <taxon>Actinomycetota</taxon>
        <taxon>Actinomycetes</taxon>
        <taxon>Pseudonocardiales</taxon>
        <taxon>Pseudonocardiaceae</taxon>
        <taxon>Pseudonocardia</taxon>
    </lineage>
</organism>
<keyword evidence="2" id="KW-1185">Reference proteome</keyword>
<accession>A0ABS6U297</accession>
<dbReference type="RefSeq" id="WP_218594329.1">
    <property type="nucleotide sequence ID" value="NZ_JADQDE010000688.1"/>
</dbReference>
<name>A0ABS6U297_9PSEU</name>
<dbReference type="Proteomes" id="UP000694300">
    <property type="component" value="Unassembled WGS sequence"/>
</dbReference>
<proteinExistence type="predicted"/>
<sequence>MNDPLTPRDRAVLRAVHAGRCRLAGTGSVVLVVDGVACCDQFAAARLVRDGLITAPGGDAPARLTATGRALLVA</sequence>
<protein>
    <submittedName>
        <fullName evidence="1">Uncharacterized protein</fullName>
    </submittedName>
</protein>
<dbReference type="EMBL" id="JADQDF010000001">
    <property type="protein sequence ID" value="MBW0126116.1"/>
    <property type="molecule type" value="Genomic_DNA"/>
</dbReference>